<dbReference type="InterPro" id="IPR012677">
    <property type="entry name" value="Nucleotide-bd_a/b_plait_sf"/>
</dbReference>
<keyword evidence="6" id="KW-1185">Reference proteome</keyword>
<keyword evidence="3" id="KW-0677">Repeat</keyword>
<dbReference type="PANTHER" id="PTHR48032">
    <property type="entry name" value="RNA-BINDING PROTEIN MUSASHI HOMOLOG RBP6"/>
    <property type="match status" value="1"/>
</dbReference>
<evidence type="ECO:0000256" key="1">
    <source>
        <dbReference type="ARBA" id="ARBA00004496"/>
    </source>
</evidence>
<accession>A0A9Q0N8N9</accession>
<evidence type="ECO:0000313" key="5">
    <source>
        <dbReference type="EMBL" id="KAJ6644634.1"/>
    </source>
</evidence>
<dbReference type="OrthoDB" id="1875751at2759"/>
<keyword evidence="2" id="KW-0963">Cytoplasm</keyword>
<dbReference type="AlphaFoldDB" id="A0A9Q0N8N9"/>
<dbReference type="EMBL" id="WJQU01000002">
    <property type="protein sequence ID" value="KAJ6644634.1"/>
    <property type="molecule type" value="Genomic_DNA"/>
</dbReference>
<evidence type="ECO:0000256" key="2">
    <source>
        <dbReference type="ARBA" id="ARBA00022490"/>
    </source>
</evidence>
<gene>
    <name evidence="5" type="primary">Rbp6_5</name>
    <name evidence="5" type="ORF">Bhyg_09603</name>
</gene>
<dbReference type="GO" id="GO:0003729">
    <property type="term" value="F:mRNA binding"/>
    <property type="evidence" value="ECO:0007669"/>
    <property type="project" value="TreeGrafter"/>
</dbReference>
<organism evidence="5 6">
    <name type="scientific">Pseudolycoriella hygida</name>
    <dbReference type="NCBI Taxonomy" id="35572"/>
    <lineage>
        <taxon>Eukaryota</taxon>
        <taxon>Metazoa</taxon>
        <taxon>Ecdysozoa</taxon>
        <taxon>Arthropoda</taxon>
        <taxon>Hexapoda</taxon>
        <taxon>Insecta</taxon>
        <taxon>Pterygota</taxon>
        <taxon>Neoptera</taxon>
        <taxon>Endopterygota</taxon>
        <taxon>Diptera</taxon>
        <taxon>Nematocera</taxon>
        <taxon>Sciaroidea</taxon>
        <taxon>Sciaridae</taxon>
        <taxon>Pseudolycoriella</taxon>
    </lineage>
</organism>
<comment type="caution">
    <text evidence="5">The sequence shown here is derived from an EMBL/GenBank/DDBJ whole genome shotgun (WGS) entry which is preliminary data.</text>
</comment>
<dbReference type="Proteomes" id="UP001151699">
    <property type="component" value="Chromosome B"/>
</dbReference>
<dbReference type="GO" id="GO:0005737">
    <property type="term" value="C:cytoplasm"/>
    <property type="evidence" value="ECO:0007669"/>
    <property type="project" value="UniProtKB-SubCell"/>
</dbReference>
<proteinExistence type="predicted"/>
<keyword evidence="4" id="KW-0694">RNA-binding</keyword>
<reference evidence="5" key="1">
    <citation type="submission" date="2022-07" db="EMBL/GenBank/DDBJ databases">
        <authorList>
            <person name="Trinca V."/>
            <person name="Uliana J.V.C."/>
            <person name="Torres T.T."/>
            <person name="Ward R.J."/>
            <person name="Monesi N."/>
        </authorList>
    </citation>
    <scope>NUCLEOTIDE SEQUENCE</scope>
    <source>
        <strain evidence="5">HSMRA1968</strain>
        <tissue evidence="5">Whole embryos</tissue>
    </source>
</reference>
<evidence type="ECO:0000313" key="6">
    <source>
        <dbReference type="Proteomes" id="UP001151699"/>
    </source>
</evidence>
<dbReference type="GO" id="GO:0006417">
    <property type="term" value="P:regulation of translation"/>
    <property type="evidence" value="ECO:0007669"/>
    <property type="project" value="TreeGrafter"/>
</dbReference>
<comment type="subcellular location">
    <subcellularLocation>
        <location evidence="1">Cytoplasm</location>
    </subcellularLocation>
</comment>
<dbReference type="PANTHER" id="PTHR48032:SF18">
    <property type="entry name" value="RRM DOMAIN-CONTAINING PROTEIN"/>
    <property type="match status" value="1"/>
</dbReference>
<evidence type="ECO:0000256" key="3">
    <source>
        <dbReference type="ARBA" id="ARBA00022737"/>
    </source>
</evidence>
<sequence>MLNSVIIGFGFVTFQSEDVVDKVCEIHFHEINNKMPTHQVFCRHHGWLREFRVECKKAQPKEVMLPANLAKTRAAGRTAYGELVVLSGGPTATSIGAVAAAAVSYKRLLAATAAASLRTHHHHPTQQHHPRPPTATLTYPLSELLGVQGLDVSALYGLPTATLGL</sequence>
<dbReference type="Gene3D" id="3.30.70.330">
    <property type="match status" value="1"/>
</dbReference>
<protein>
    <submittedName>
        <fullName evidence="5">RNA-binding protein Musashi like Rbp6</fullName>
    </submittedName>
</protein>
<name>A0A9Q0N8N9_9DIPT</name>
<evidence type="ECO:0000256" key="4">
    <source>
        <dbReference type="ARBA" id="ARBA00022884"/>
    </source>
</evidence>